<sequence length="3930" mass="401452">MLFTQLTQDESARLLGRTPSRLDSLSDVRDALYAAYAYKLAIDAAYGAAFDEPIQLLVDSFVIGQTVSAYLLGPRSVETLMQAVIGGTTNPQLQPVFRLVARDGPSAALDMLMGAIQGQQLIGTTSVPEFESTARAFFGALSSAELQALQARYLPTSAASIAADALVNSDARAALVALSPIALSISPAVAEAVRLEDERSEYTGLSESWVRDRSGLLAAMAATRRSLSAPSGSTVQVVGDEAANYSVTLADGSIRRLEVRPRTRRPGQTGAFFDRNIVFGSDSRDDTLSGTNAERVQDRLYGGAGNDTINGQAGNDYLEGQTGNDTLNGGAGSDTLLGGAGNDTYLFTSGEAKDGDVVADKDGQGSIRFDTSYVLSGGLLLSEGIWQSADKKVRYSLSKKVDGTQDLIIEKLDSKDRIVVRGFTNGNLGINLSDAAVPPPSGLNVLGDMERVIDTTVVSAPGTWQFVRDPAGPNVLLTGAPQPGIDDVLYGLDHTDDRLQGGAGNDALSGFGGDDVIDGGDGNDVLFGQRGRDVLRGGNGNDAIWGSGGGTSHAPAGGTYPALNLPSQVFSQGYGWAIGMWTDAEGNPNYFPVDNSFSPISWTDAGNIIDGGAGDDLIRAGTGDDLVYGGADNDSIVGMQGADTLFGDDGNDSISGDLLYGQPNGVEAGTPGAGGNDYIDGGAGDDQLSGQEGSDEIYGGTGADRLYGDGSAIRDGVEVLPPALHGADYLDGEAGDDYLQGDGGDDTLFGGADNDQLLGDARVSNLSGEHHGNDYLDGEGGNDSLEGGGGSDQLFGGSENDQLRGDSGDRNLAGQLHGDDYLDGEQGNDVLQGDGGADVLIGGEGDDSLRGDGDIADLGAQHHGADELDGGSGIDYLQGDGGDDRLVGGEGGDTLYGDFGTDVPGQDVARGKDILDGGTGEDYLSGGGGDDQLFGGEDNDTLVGDGDNEIVALHGNDLLDGGAGNDLLSGGNGSDTLLGGSGNDSLYGGSASSPGSESNTDADVLDGGEGNDYLDGDNGNDQLSGGTGDDWLLGRNDHDSLTGGAGSDRLDGGSGNDVLSGGEGNDELDGEGGADTLSGDAGDDWLRGGAGDDQLDGGAGVDIVDGQAGDDALVGGEGNDRLFGGDGNDVLTGGQGADYLAGGAGDDTYVISASDLYDAGNLRENIDDREGANTIVLDGMRVDAAGVAAGASYGSVNLQFLQGEIAIQNAFVQAGLVIRNADGTSATLGDLITERYNERVSYSSMESGLSFAGGRLNDSLSALGAGSTLRGGAGNDFLRGGTGGGYTFVFNQGDGLDQVSKDAEQIALGQREANRFAFGTGVSSNSVRLSYDPDNWGITLHYGTQADAIRLGGDLDTLINQGPVDRLTFADGTVMTWQQLLDRGVDLVLPPSWAVSNPVYGTAASDRVQGDELNRRFETGDGADVITFGTGNEIADGGSGNDRFVFSRGAGSDEVLASVSALEANTLQVNGYTIAEAQLIRYQSDLIVRFAGSQDQVAFRGFFRAGSQDKLEIQGQVFSPATVPLTPPDLLVTEGDDVVYLSEGADTLNARGGNDQVFAGAGNDTVMGGAGNDQLYGDAGNDNLQGGDGDDALFGGDGNDLLDTGTSLGGSQTANGEAGNDVLMGGGTLDGGAGNDQITLRGFGTARGGSGDDTLSAQQGSGWLVGGQGADTFLINRGIGSLEITLENWGAREDVLRFGPGIAPSQVRIQAQGPDGVVWIDLLDAGGNTTSDRVRLPGYAFVQDGRLFSRVEFADSASTIWTGEQLRQLAVQPTSGNDFIVGTPNADVLDGLAGRDIVYGEGGNDLLIGGSDDVLYGGQGNDTLEARGPSVQVIGGEGSDTIVVRPGGSVWVTGTDTAPGSIDTLRVDPSIQWADILVRRPATGSRRDSLLLIHVDPVTRRETQVAELNDYFKSGASGGDSVIDRIEFDGGSVVLTRSQILSAIGNGTAGDDRLVGSDAADTLIGRAGNDVLFGMDGADVLVGEAGSDLLEGGAGDDVYRFGLGHGSDQINEVSSTIIPGAGNDRLELGAGITTSNVTFTRDANDDLILEVAGSADEIRVSRYFSQPNGTIETIRFAGGTNWTFADIQSRLSNGAASANSQTGTATANNFVVDHWNDTVTDSTTGDGDTVSASVSFVLPNGVENLTLTGTLNLNATGNGNKNTLRGNSGGNTLDDGGGGDVLIGGQGDDLYIVRHSGRWSSAGYPVVPSPIDSPFAGGAYENANEGVDTLQTERWSEALGDNIENLVQRASTANSISYVSIDPPETTYRYMIGNSLNNVIDVSEASSAITNPFSQVQWSQDRLRTYFIDGGAGADVMISGDTHDIYVVDNLGDRVIERGGIGSIDTIESSISMTLSSEIEHLTLTGSTAISGTGNAGNNTLNGARNSAANVLTGGAGDDRYVIGLGDSVVEAAGGGLDTVQVDQAGSTTVRLTDFVNIENLGLGYAAGDVNLQGNAQDNLLFGSYGANTIEGGDGHDTILGLDTTAYNYANISEQKDVLRGGAGNDRIFSYSGGDLVEGGSGNDEITVVRRANTATAVAIEFGLGDGQDVINAGAASVDLRLKASVSMDQVTFARNGADLIIRLSDGSSMTLRFAFPSETASALRTDLATRLRFDDGSVWQREQFEIALLSSSRRTATVGADLLSGNAGNDVLDGLAGSDSLYGDRGADTLSGSDGDDYLDGGSGDDTLRGGAGGDTLDGAEGADLLEGGAGNDRLYGGAGTDTYRFSRDFGNDEINEAISLRPEYSIIDAGVDTVQFDGSLSVSEISFEAISEGGTPQDLLVRQVGSSHSVRVRYFFSEGGLATVERFVFNDGTVLTADQVRTLASTIRGTDLADTLYSLPGGGQALGLGGNDVLEGNAGNDVLDGGLGSDTMRGRSGNDVYIVDAAGDVVTENTNEGVDRVESSITYTLGANVENLTLTGTAALNGTGNSLSNTLIGNAGNNTLNGAAGADTMQGGAGNDVYIVDNAGDVVTESANEGTDRVESSVSFVLGANVENLTLTGTAAINATGNVANNTLTGNSGNNRLDGGAGADAMTGGAGNDTYVVDNTGDTVTEAASGGTDTIESSVTYTLGTEVENLTLTGTSAINATGNGLANILRGNAAANTLNGGAGNDTMLGGAGDDVYIVDTTGDVVTENANEGVDRIDSSVTFTLGANVEHLTLTGTAAINGTGNAGDNTLTGNSANNTLTGGGGNDRLVGGAGTDTMAGGTGNDTYVVDVAGDVVTENANEGTDTVESSITYSVASLANVENITLTGTAAINATGNAANNLLIGNSANNTLTGAAGNDRLDGGAGTDTMVGGTGNDTYVVDVAGDVVTENANEGTDTVEASITCSVASLANVENITLTGTAAINATGNAANNILIGNAGNNTLTGGGGNDTLSGGAGADILTTTAGNGIFIGGTGNDTLNTGTGNDRIAFARGDGADLVVGSGSNSTDTLDLSGGITRSNVVLFKNGNDLVVEVGSGEQITLRNWYTGSRQVGTLRIIADANWVPGSAATPTSAETINLATIASQFDTARTSNPAIVRWSLGTNSGLTSKMTAPTQSPNTSDSTLRVTDPVQRVLSTADVRWADTRGVETLRAVSESVPNTGSRMPWMRRNLLVDAATPAATPAAAEGSVPAAAPTSAPEPVANTTARLAESWFAASPRHNLALIHRGLIERNWLGETVDADTPENGLPVQADATTASASDLLWIHDQQPAAGIKQTDTHTAPNSIKEAAVRAALAEQAVAAGAADGEIAVCDDPTAMASGKGEDAQMGSPNTIKLGGQVSTNESEIAICEAPKDSALDELMVASPNSIKVAAGRGPALPLVSESTAVTQVSGLLRPAPRFLFEQELPDGGAFMPDAPVEPVFTPLYPVLDRWTVSDSTLDQWQRAIATDGAGDSDTAVIAPDAGLLMVAPPDRGQALTQDPLLADREARWARRGYSMEP</sequence>
<dbReference type="InterPro" id="IPR018511">
    <property type="entry name" value="Hemolysin-typ_Ca-bd_CS"/>
</dbReference>
<dbReference type="Pfam" id="PF00353">
    <property type="entry name" value="HemolysinCabind"/>
    <property type="match status" value="35"/>
</dbReference>
<dbReference type="SUPFAM" id="SSF51120">
    <property type="entry name" value="beta-Roll"/>
    <property type="match status" value="18"/>
</dbReference>
<organism evidence="11 12">
    <name type="scientific">Piscinibacterium candidicorallinum</name>
    <dbReference type="NCBI Taxonomy" id="1793872"/>
    <lineage>
        <taxon>Bacteria</taxon>
        <taxon>Pseudomonadati</taxon>
        <taxon>Pseudomonadota</taxon>
        <taxon>Betaproteobacteria</taxon>
        <taxon>Burkholderiales</taxon>
        <taxon>Piscinibacterium</taxon>
    </lineage>
</organism>
<evidence type="ECO:0000256" key="8">
    <source>
        <dbReference type="ARBA" id="ARBA00023136"/>
    </source>
</evidence>
<dbReference type="InterPro" id="IPR050557">
    <property type="entry name" value="RTX_toxin/Mannuronan_C5-epim"/>
</dbReference>
<keyword evidence="7" id="KW-0843">Virulence</keyword>
<feature type="compositionally biased region" description="Polar residues" evidence="9">
    <location>
        <begin position="990"/>
        <end position="1001"/>
    </location>
</feature>
<feature type="domain" description="Haemolysin-type calcium binding-related" evidence="10">
    <location>
        <begin position="2046"/>
        <end position="2086"/>
    </location>
</feature>
<evidence type="ECO:0000256" key="4">
    <source>
        <dbReference type="ARBA" id="ARBA00022656"/>
    </source>
</evidence>
<comment type="subcellular location">
    <subcellularLocation>
        <location evidence="1">Membrane</location>
    </subcellularLocation>
    <subcellularLocation>
        <location evidence="2">Secreted</location>
    </subcellularLocation>
</comment>
<evidence type="ECO:0000256" key="7">
    <source>
        <dbReference type="ARBA" id="ARBA00023026"/>
    </source>
</evidence>
<dbReference type="PANTHER" id="PTHR38340:SF1">
    <property type="entry name" value="S-LAYER PROTEIN"/>
    <property type="match status" value="1"/>
</dbReference>
<dbReference type="PRINTS" id="PR00313">
    <property type="entry name" value="CABNDNGRPT"/>
</dbReference>
<feature type="compositionally biased region" description="Gly residues" evidence="9">
    <location>
        <begin position="917"/>
        <end position="930"/>
    </location>
</feature>
<evidence type="ECO:0000256" key="9">
    <source>
        <dbReference type="SAM" id="MobiDB-lite"/>
    </source>
</evidence>
<proteinExistence type="predicted"/>
<keyword evidence="6" id="KW-0106">Calcium</keyword>
<evidence type="ECO:0000313" key="12">
    <source>
        <dbReference type="Proteomes" id="UP001595556"/>
    </source>
</evidence>
<protein>
    <submittedName>
        <fullName evidence="11">Calcium-binding protein</fullName>
    </submittedName>
</protein>
<keyword evidence="5" id="KW-0677">Repeat</keyword>
<reference evidence="12" key="1">
    <citation type="journal article" date="2019" name="Int. J. Syst. Evol. Microbiol.">
        <title>The Global Catalogue of Microorganisms (GCM) 10K type strain sequencing project: providing services to taxonomists for standard genome sequencing and annotation.</title>
        <authorList>
            <consortium name="The Broad Institute Genomics Platform"/>
            <consortium name="The Broad Institute Genome Sequencing Center for Infectious Disease"/>
            <person name="Wu L."/>
            <person name="Ma J."/>
        </authorList>
    </citation>
    <scope>NUCLEOTIDE SEQUENCE [LARGE SCALE GENOMIC DNA]</scope>
    <source>
        <strain evidence="12">KCTC 52168</strain>
    </source>
</reference>
<feature type="region of interest" description="Disordered" evidence="9">
    <location>
        <begin position="764"/>
        <end position="854"/>
    </location>
</feature>
<dbReference type="InterPro" id="IPR003995">
    <property type="entry name" value="RTX_toxin_determinant-A"/>
</dbReference>
<keyword evidence="8" id="KW-0472">Membrane</keyword>
<feature type="region of interest" description="Disordered" evidence="9">
    <location>
        <begin position="669"/>
        <end position="702"/>
    </location>
</feature>
<keyword evidence="4" id="KW-0800">Toxin</keyword>
<feature type="compositionally biased region" description="Low complexity" evidence="9">
    <location>
        <begin position="1011"/>
        <end position="1023"/>
    </location>
</feature>
<evidence type="ECO:0000256" key="3">
    <source>
        <dbReference type="ARBA" id="ARBA00022525"/>
    </source>
</evidence>
<evidence type="ECO:0000313" key="11">
    <source>
        <dbReference type="EMBL" id="MFC3146192.1"/>
    </source>
</evidence>
<accession>A0ABV7GY32</accession>
<dbReference type="InterPro" id="IPR010566">
    <property type="entry name" value="Haemolys_ca-bd"/>
</dbReference>
<feature type="region of interest" description="Disordered" evidence="9">
    <location>
        <begin position="974"/>
        <end position="1091"/>
    </location>
</feature>
<dbReference type="PRINTS" id="PR01488">
    <property type="entry name" value="RTXTOXINA"/>
</dbReference>
<name>A0ABV7GY32_9BURK</name>
<evidence type="ECO:0000256" key="2">
    <source>
        <dbReference type="ARBA" id="ARBA00004613"/>
    </source>
</evidence>
<dbReference type="RefSeq" id="WP_377300477.1">
    <property type="nucleotide sequence ID" value="NZ_CP180191.1"/>
</dbReference>
<dbReference type="Pfam" id="PF06594">
    <property type="entry name" value="HCBP_related"/>
    <property type="match status" value="2"/>
</dbReference>
<evidence type="ECO:0000256" key="6">
    <source>
        <dbReference type="ARBA" id="ARBA00022837"/>
    </source>
</evidence>
<dbReference type="PROSITE" id="PS00330">
    <property type="entry name" value="HEMOLYSIN_CALCIUM"/>
    <property type="match status" value="21"/>
</dbReference>
<evidence type="ECO:0000259" key="10">
    <source>
        <dbReference type="Pfam" id="PF06594"/>
    </source>
</evidence>
<dbReference type="Proteomes" id="UP001595556">
    <property type="component" value="Unassembled WGS sequence"/>
</dbReference>
<feature type="region of interest" description="Disordered" evidence="9">
    <location>
        <begin position="2673"/>
        <end position="2705"/>
    </location>
</feature>
<feature type="region of interest" description="Disordered" evidence="9">
    <location>
        <begin position="898"/>
        <end position="947"/>
    </location>
</feature>
<dbReference type="EMBL" id="JBHRTI010000003">
    <property type="protein sequence ID" value="MFC3146192.1"/>
    <property type="molecule type" value="Genomic_DNA"/>
</dbReference>
<evidence type="ECO:0000256" key="1">
    <source>
        <dbReference type="ARBA" id="ARBA00004370"/>
    </source>
</evidence>
<dbReference type="PANTHER" id="PTHR38340">
    <property type="entry name" value="S-LAYER PROTEIN"/>
    <property type="match status" value="1"/>
</dbReference>
<dbReference type="InterPro" id="IPR011049">
    <property type="entry name" value="Serralysin-like_metalloprot_C"/>
</dbReference>
<feature type="compositionally biased region" description="Gly residues" evidence="9">
    <location>
        <begin position="778"/>
        <end position="791"/>
    </location>
</feature>
<comment type="caution">
    <text evidence="11">The sequence shown here is derived from an EMBL/GenBank/DDBJ whole genome shotgun (WGS) entry which is preliminary data.</text>
</comment>
<keyword evidence="3" id="KW-0964">Secreted</keyword>
<feature type="domain" description="Haemolysin-type calcium binding-related" evidence="10">
    <location>
        <begin position="2780"/>
        <end position="2821"/>
    </location>
</feature>
<gene>
    <name evidence="11" type="ORF">ACFOEN_00895</name>
</gene>
<keyword evidence="12" id="KW-1185">Reference proteome</keyword>
<dbReference type="InterPro" id="IPR001343">
    <property type="entry name" value="Hemolysn_Ca-bd"/>
</dbReference>
<dbReference type="Gene3D" id="2.150.10.10">
    <property type="entry name" value="Serralysin-like metalloprotease, C-terminal"/>
    <property type="match status" value="21"/>
</dbReference>
<evidence type="ECO:0000256" key="5">
    <source>
        <dbReference type="ARBA" id="ARBA00022737"/>
    </source>
</evidence>